<accession>A0A0A9HMT7</accession>
<proteinExistence type="predicted"/>
<dbReference type="AlphaFoldDB" id="A0A0A9HMT7"/>
<reference evidence="1" key="1">
    <citation type="submission" date="2014-09" db="EMBL/GenBank/DDBJ databases">
        <authorList>
            <person name="Magalhaes I.L.F."/>
            <person name="Oliveira U."/>
            <person name="Santos F.R."/>
            <person name="Vidigal T.H.D.A."/>
            <person name="Brescovit A.D."/>
            <person name="Santos A.J."/>
        </authorList>
    </citation>
    <scope>NUCLEOTIDE SEQUENCE</scope>
    <source>
        <tissue evidence="1">Shoot tissue taken approximately 20 cm above the soil surface</tissue>
    </source>
</reference>
<protein>
    <submittedName>
        <fullName evidence="1">Uncharacterized protein</fullName>
    </submittedName>
</protein>
<sequence>MAQINRFNIYRNAPRNPMKLYIHTISTKIHLITSKGLNNNNGTPFTYFEWHVGQNSE</sequence>
<dbReference type="EMBL" id="GBRH01159849">
    <property type="protein sequence ID" value="JAE38047.1"/>
    <property type="molecule type" value="Transcribed_RNA"/>
</dbReference>
<name>A0A0A9HMT7_ARUDO</name>
<evidence type="ECO:0000313" key="1">
    <source>
        <dbReference type="EMBL" id="JAE38047.1"/>
    </source>
</evidence>
<organism evidence="1">
    <name type="scientific">Arundo donax</name>
    <name type="common">Giant reed</name>
    <name type="synonym">Donax arundinaceus</name>
    <dbReference type="NCBI Taxonomy" id="35708"/>
    <lineage>
        <taxon>Eukaryota</taxon>
        <taxon>Viridiplantae</taxon>
        <taxon>Streptophyta</taxon>
        <taxon>Embryophyta</taxon>
        <taxon>Tracheophyta</taxon>
        <taxon>Spermatophyta</taxon>
        <taxon>Magnoliopsida</taxon>
        <taxon>Liliopsida</taxon>
        <taxon>Poales</taxon>
        <taxon>Poaceae</taxon>
        <taxon>PACMAD clade</taxon>
        <taxon>Arundinoideae</taxon>
        <taxon>Arundineae</taxon>
        <taxon>Arundo</taxon>
    </lineage>
</organism>
<reference evidence="1" key="2">
    <citation type="journal article" date="2015" name="Data Brief">
        <title>Shoot transcriptome of the giant reed, Arundo donax.</title>
        <authorList>
            <person name="Barrero R.A."/>
            <person name="Guerrero F.D."/>
            <person name="Moolhuijzen P."/>
            <person name="Goolsby J.A."/>
            <person name="Tidwell J."/>
            <person name="Bellgard S.E."/>
            <person name="Bellgard M.I."/>
        </authorList>
    </citation>
    <scope>NUCLEOTIDE SEQUENCE</scope>
    <source>
        <tissue evidence="1">Shoot tissue taken approximately 20 cm above the soil surface</tissue>
    </source>
</reference>